<dbReference type="PROSITE" id="PS50977">
    <property type="entry name" value="HTH_TETR_2"/>
    <property type="match status" value="1"/>
</dbReference>
<keyword evidence="3" id="KW-0804">Transcription</keyword>
<dbReference type="EMBL" id="JABAHY010000006">
    <property type="protein sequence ID" value="NLS09912.1"/>
    <property type="molecule type" value="Genomic_DNA"/>
</dbReference>
<accession>A0A7X8TJH7</accession>
<dbReference type="InterPro" id="IPR009057">
    <property type="entry name" value="Homeodomain-like_sf"/>
</dbReference>
<evidence type="ECO:0000256" key="2">
    <source>
        <dbReference type="ARBA" id="ARBA00023125"/>
    </source>
</evidence>
<dbReference type="RefSeq" id="WP_168887394.1">
    <property type="nucleotide sequence ID" value="NZ_JABAHY010000006.1"/>
</dbReference>
<keyword evidence="1" id="KW-0805">Transcription regulation</keyword>
<dbReference type="Gene3D" id="1.10.10.60">
    <property type="entry name" value="Homeodomain-like"/>
    <property type="match status" value="1"/>
</dbReference>
<feature type="DNA-binding region" description="H-T-H motif" evidence="4">
    <location>
        <begin position="39"/>
        <end position="58"/>
    </location>
</feature>
<evidence type="ECO:0000313" key="7">
    <source>
        <dbReference type="Proteomes" id="UP000523139"/>
    </source>
</evidence>
<feature type="domain" description="HTH tetR-type" evidence="5">
    <location>
        <begin position="16"/>
        <end position="76"/>
    </location>
</feature>
<reference evidence="6 7" key="1">
    <citation type="submission" date="2020-04" db="EMBL/GenBank/DDBJ databases">
        <title>Nesterenkonia sp. nov., isolated from marine sediment.</title>
        <authorList>
            <person name="Zhang G."/>
        </authorList>
    </citation>
    <scope>NUCLEOTIDE SEQUENCE [LARGE SCALE GENOMIC DNA]</scope>
    <source>
        <strain evidence="6 7">MY13</strain>
    </source>
</reference>
<proteinExistence type="predicted"/>
<dbReference type="Pfam" id="PF00440">
    <property type="entry name" value="TetR_N"/>
    <property type="match status" value="1"/>
</dbReference>
<dbReference type="PANTHER" id="PTHR30055:SF234">
    <property type="entry name" value="HTH-TYPE TRANSCRIPTIONAL REGULATOR BETI"/>
    <property type="match status" value="1"/>
</dbReference>
<sequence>MSANGVEHPTGKVRRGSARVRLLQALMSLDDHRSVQEHSVDELAAIANVAKGSVYYQFGSKENLVRQMLVHGAEELQRIMDELDDGGNLAVVRATLTAQIRAAFAFLREHPSFTGLVAYALARRRDDESQQLRAEKEAIVGLLTDRLGRLDAAKVAGGLTEAASSPARLEIMATSLLSAAVTLSIEQHTTDQEWSEEDCVQALVAMSAGGLE</sequence>
<dbReference type="Gene3D" id="1.10.357.10">
    <property type="entry name" value="Tetracycline Repressor, domain 2"/>
    <property type="match status" value="1"/>
</dbReference>
<dbReference type="SUPFAM" id="SSF46689">
    <property type="entry name" value="Homeodomain-like"/>
    <property type="match status" value="1"/>
</dbReference>
<evidence type="ECO:0000256" key="3">
    <source>
        <dbReference type="ARBA" id="ARBA00023163"/>
    </source>
</evidence>
<gene>
    <name evidence="6" type="ORF">HGQ17_07830</name>
</gene>
<evidence type="ECO:0000256" key="1">
    <source>
        <dbReference type="ARBA" id="ARBA00023015"/>
    </source>
</evidence>
<keyword evidence="2 4" id="KW-0238">DNA-binding</keyword>
<dbReference type="GO" id="GO:0000976">
    <property type="term" value="F:transcription cis-regulatory region binding"/>
    <property type="evidence" value="ECO:0007669"/>
    <property type="project" value="TreeGrafter"/>
</dbReference>
<name>A0A7X8TJH7_9MICC</name>
<dbReference type="Proteomes" id="UP000523139">
    <property type="component" value="Unassembled WGS sequence"/>
</dbReference>
<organism evidence="6 7">
    <name type="scientific">Nesterenkonia sedimenti</name>
    <dbReference type="NCBI Taxonomy" id="1463632"/>
    <lineage>
        <taxon>Bacteria</taxon>
        <taxon>Bacillati</taxon>
        <taxon>Actinomycetota</taxon>
        <taxon>Actinomycetes</taxon>
        <taxon>Micrococcales</taxon>
        <taxon>Micrococcaceae</taxon>
        <taxon>Nesterenkonia</taxon>
    </lineage>
</organism>
<comment type="caution">
    <text evidence="6">The sequence shown here is derived from an EMBL/GenBank/DDBJ whole genome shotgun (WGS) entry which is preliminary data.</text>
</comment>
<keyword evidence="7" id="KW-1185">Reference proteome</keyword>
<dbReference type="GO" id="GO:0003700">
    <property type="term" value="F:DNA-binding transcription factor activity"/>
    <property type="evidence" value="ECO:0007669"/>
    <property type="project" value="TreeGrafter"/>
</dbReference>
<evidence type="ECO:0000313" key="6">
    <source>
        <dbReference type="EMBL" id="NLS09912.1"/>
    </source>
</evidence>
<evidence type="ECO:0000256" key="4">
    <source>
        <dbReference type="PROSITE-ProRule" id="PRU00335"/>
    </source>
</evidence>
<dbReference type="InterPro" id="IPR050109">
    <property type="entry name" value="HTH-type_TetR-like_transc_reg"/>
</dbReference>
<evidence type="ECO:0000259" key="5">
    <source>
        <dbReference type="PROSITE" id="PS50977"/>
    </source>
</evidence>
<dbReference type="InterPro" id="IPR001647">
    <property type="entry name" value="HTH_TetR"/>
</dbReference>
<dbReference type="PANTHER" id="PTHR30055">
    <property type="entry name" value="HTH-TYPE TRANSCRIPTIONAL REGULATOR RUTR"/>
    <property type="match status" value="1"/>
</dbReference>
<protein>
    <submittedName>
        <fullName evidence="6">TetR/AcrR family transcriptional regulator</fullName>
    </submittedName>
</protein>
<dbReference type="AlphaFoldDB" id="A0A7X8TJH7"/>